<dbReference type="EMBL" id="CP091430">
    <property type="protein sequence ID" value="UVI31870.1"/>
    <property type="molecule type" value="Genomic_DNA"/>
</dbReference>
<dbReference type="InterPro" id="IPR058600">
    <property type="entry name" value="YhjD-like"/>
</dbReference>
<evidence type="ECO:0000313" key="2">
    <source>
        <dbReference type="Proteomes" id="UP001057877"/>
    </source>
</evidence>
<dbReference type="Proteomes" id="UP001057877">
    <property type="component" value="Chromosome"/>
</dbReference>
<organism evidence="1 2">
    <name type="scientific">Paenibacillus spongiae</name>
    <dbReference type="NCBI Taxonomy" id="2909671"/>
    <lineage>
        <taxon>Bacteria</taxon>
        <taxon>Bacillati</taxon>
        <taxon>Bacillota</taxon>
        <taxon>Bacilli</taxon>
        <taxon>Bacillales</taxon>
        <taxon>Paenibacillaceae</taxon>
        <taxon>Paenibacillus</taxon>
    </lineage>
</organism>
<protein>
    <submittedName>
        <fullName evidence="1">Uncharacterized protein</fullName>
    </submittedName>
</protein>
<keyword evidence="2" id="KW-1185">Reference proteome</keyword>
<name>A0ABY5SGQ9_9BACL</name>
<gene>
    <name evidence="1" type="ORF">L1F29_08665</name>
</gene>
<dbReference type="RefSeq" id="WP_258387933.1">
    <property type="nucleotide sequence ID" value="NZ_CP091430.1"/>
</dbReference>
<sequence>MRRNIPSRKEIEAVRDYILLPFMLDIVETNRRKLMSDPLSLRLLFEASCGLLADRIHQDLIKVRKFLKEHEIKVADVGQFEGQMNFKYWVRGYEDSFMLLRELVKAEISKRFGTYISEIARGWNTNVKKSLINRYGQ</sequence>
<reference evidence="1" key="1">
    <citation type="submission" date="2022-01" db="EMBL/GenBank/DDBJ databases">
        <title>Paenibacillus spongiae sp. nov., isolated from marine sponge.</title>
        <authorList>
            <person name="Li Z."/>
            <person name="Zhang M."/>
        </authorList>
    </citation>
    <scope>NUCLEOTIDE SEQUENCE</scope>
    <source>
        <strain evidence="1">PHS-Z3</strain>
    </source>
</reference>
<accession>A0ABY5SGQ9</accession>
<proteinExistence type="predicted"/>
<evidence type="ECO:0000313" key="1">
    <source>
        <dbReference type="EMBL" id="UVI31870.1"/>
    </source>
</evidence>
<dbReference type="Pfam" id="PF26325">
    <property type="entry name" value="YhjD"/>
    <property type="match status" value="1"/>
</dbReference>